<evidence type="ECO:0000256" key="4">
    <source>
        <dbReference type="ARBA" id="ARBA00023136"/>
    </source>
</evidence>
<dbReference type="HOGENOM" id="CLU_003824_1_0_1"/>
<dbReference type="SUPFAM" id="SSF49348">
    <property type="entry name" value="Clathrin adaptor appendage domain"/>
    <property type="match status" value="1"/>
</dbReference>
<dbReference type="InterPro" id="IPR017104">
    <property type="entry name" value="AP2_complex_asu"/>
</dbReference>
<protein>
    <recommendedName>
        <fullName evidence="5">AP-2 complex subunit alpha</fullName>
    </recommendedName>
</protein>
<dbReference type="InterPro" id="IPR013041">
    <property type="entry name" value="Clathrin_app_Ig-like_sf"/>
</dbReference>
<dbReference type="GO" id="GO:0005935">
    <property type="term" value="C:cellular bud neck"/>
    <property type="evidence" value="ECO:0007669"/>
    <property type="project" value="EnsemblFungi"/>
</dbReference>
<dbReference type="InterPro" id="IPR012295">
    <property type="entry name" value="TBP_dom_sf"/>
</dbReference>
<comment type="function">
    <text evidence="5">Adaptins are components of the adaptor complexes which link clathrin to receptors in coated vesicles. Clathrin-associated protein complexes are believed to interact with the cytoplasmic tails of membrane proteins, leading to their selection and concentration.</text>
</comment>
<dbReference type="SUPFAM" id="SSF48371">
    <property type="entry name" value="ARM repeat"/>
    <property type="match status" value="1"/>
</dbReference>
<dbReference type="STRING" id="1245769.A0A0C7N116"/>
<dbReference type="RefSeq" id="XP_022630044.1">
    <property type="nucleotide sequence ID" value="XM_022770734.1"/>
</dbReference>
<evidence type="ECO:0000256" key="2">
    <source>
        <dbReference type="ARBA" id="ARBA00022448"/>
    </source>
</evidence>
<keyword evidence="10" id="KW-1185">Reference proteome</keyword>
<dbReference type="InterPro" id="IPR011989">
    <property type="entry name" value="ARM-like"/>
</dbReference>
<evidence type="ECO:0000256" key="7">
    <source>
        <dbReference type="SAM" id="MobiDB-lite"/>
    </source>
</evidence>
<proteinExistence type="inferred from homology"/>
<dbReference type="EMBL" id="LN736368">
    <property type="protein sequence ID" value="CEP63832.1"/>
    <property type="molecule type" value="Genomic_DNA"/>
</dbReference>
<dbReference type="GO" id="GO:0030122">
    <property type="term" value="C:AP-2 adaptor complex"/>
    <property type="evidence" value="ECO:0007669"/>
    <property type="project" value="EnsemblFungi"/>
</dbReference>
<feature type="binding site" evidence="6">
    <location>
        <begin position="77"/>
        <end position="81"/>
    </location>
    <ligand>
        <name>a 1,2-diacyl-sn-glycero-3-phospho-(1D-myo-inositol-3,4,5-trisphosphate)</name>
        <dbReference type="ChEBI" id="CHEBI:57836"/>
    </ligand>
</feature>
<dbReference type="Gene3D" id="3.30.310.10">
    <property type="entry name" value="TATA-Binding Protein"/>
    <property type="match status" value="1"/>
</dbReference>
<evidence type="ECO:0000256" key="3">
    <source>
        <dbReference type="ARBA" id="ARBA00022927"/>
    </source>
</evidence>
<evidence type="ECO:0000256" key="6">
    <source>
        <dbReference type="PIRSR" id="PIRSR037091-1"/>
    </source>
</evidence>
<name>A0A0C7N116_9SACH</name>
<comment type="similarity">
    <text evidence="5">Belongs to the adaptor complexes large subunit family.</text>
</comment>
<keyword evidence="5" id="KW-0168">Coated pit</keyword>
<keyword evidence="2 5" id="KW-0813">Transport</keyword>
<feature type="region of interest" description="Disordered" evidence="7">
    <location>
        <begin position="678"/>
        <end position="709"/>
    </location>
</feature>
<comment type="subcellular location">
    <subcellularLocation>
        <location evidence="1">Endomembrane system</location>
        <topology evidence="1">Peripheral membrane protein</topology>
    </subcellularLocation>
    <subcellularLocation>
        <location evidence="5">Membrane</location>
        <location evidence="5">Coated pit</location>
    </subcellularLocation>
</comment>
<dbReference type="InterPro" id="IPR002553">
    <property type="entry name" value="Clathrin/coatomer_adapt-like_N"/>
</dbReference>
<dbReference type="InterPro" id="IPR050840">
    <property type="entry name" value="Adaptor_Complx_Large_Subunit"/>
</dbReference>
<dbReference type="SUPFAM" id="SSF55711">
    <property type="entry name" value="Subdomain of clathrin and coatomer appendage domain"/>
    <property type="match status" value="1"/>
</dbReference>
<feature type="domain" description="Clathrin/coatomer adaptor adaptin-like N-terminal" evidence="8">
    <location>
        <begin position="71"/>
        <end position="641"/>
    </location>
</feature>
<dbReference type="GO" id="GO:0035615">
    <property type="term" value="F:clathrin adaptor activity"/>
    <property type="evidence" value="ECO:0007669"/>
    <property type="project" value="InterPro"/>
</dbReference>
<accession>A0A0C7N116</accession>
<sequence>MLAATSNNRSHNSMKGLQLFIADLRGSVHAEDREKRIQAELVNIRRQFGANNDKERGKGSSVSPLMASSMNGYQRKKYVAKLAYILIATNTTRIADVMFGLEECCELMASSIYSEKFIAYMTLEMLYCSPTVAQQAGDRIIQQLKHDLASTSDNSVSLALNFLAVVGKFDSRLTAELIHEVFQVLRSPTSAQILKKKSALAFLALIRNDSSILTQDARRKQLWIQRITSLLDDSTNYRLMISVLPLIDYIAREVDGQACVKLIPQLSDILYNCITGKGEASYDLSGQQSMPNPWLVTKIVAILNFLISSPSSSSGETTFSNIDQGTLGKLRTSVTKAIEIGTEPALDAVARTVKNTILFSLINFASKLDPSTDAIVSSVSALCSLLASTEINTRYLTLDCLIKLCSVSGKSARDDVRVKHMDQLFGLLLIERDTSILRKLVDLLYTLADSSNVQPIVNALLKFMTDARQSDNSIRTDVSVKIAVLTEKFATDTTWYVVVSLDLLALPTSSLGSSDIWQRICQIVVNNKSLQLLTCRRLLEYLRQRGNVSEAIIKASAFILGEYAELLAPDTSCGEIFNLFTDKYFSVSNLCRAMILTTMMKLYKRDGEIGSAVIKFYQLELNSLDVELQTRSYEYLKIIQLEKVSGVRLVEALFEPMVPFNSKRNPLLSRLGGSVLSSSDSTSDFSTANSISTAPTPPPTRKSKTISRNAKYEDQQLAAGWQEGLRRMLRHKQGVFCTSPFLKILYRLSVAPAQPELLEVVLTYVNISDQPITSLLTDLIPIRTDNDPPYIMKVLSVPNLKLLEGERTSHRFEILTRRASPVEQSPILNVSFKCGGHTSEISLKVAAGITNTISTGQDSLKGQVSLSQFVQRWRALGDALGRSGEYHTKTNSLQTLEQIGACMQKMGFDVVDQAIAVDTVFAAGIVHTKNDGNSGSLLKLRWQTDGVDITCKTTKGGQLSEFIVQCVCAALA</sequence>
<dbReference type="PANTHER" id="PTHR22780">
    <property type="entry name" value="ADAPTIN, ALPHA/GAMMA/EPSILON"/>
    <property type="match status" value="1"/>
</dbReference>
<dbReference type="InterPro" id="IPR016024">
    <property type="entry name" value="ARM-type_fold"/>
</dbReference>
<evidence type="ECO:0000256" key="1">
    <source>
        <dbReference type="ARBA" id="ARBA00004184"/>
    </source>
</evidence>
<dbReference type="GO" id="GO:0006886">
    <property type="term" value="P:intracellular protein transport"/>
    <property type="evidence" value="ECO:0007669"/>
    <property type="project" value="UniProtKB-UniRule"/>
</dbReference>
<evidence type="ECO:0000256" key="5">
    <source>
        <dbReference type="PIRNR" id="PIRNR037091"/>
    </source>
</evidence>
<dbReference type="GO" id="GO:0072583">
    <property type="term" value="P:clathrin-dependent endocytosis"/>
    <property type="evidence" value="ECO:0007669"/>
    <property type="project" value="InterPro"/>
</dbReference>
<evidence type="ECO:0000313" key="9">
    <source>
        <dbReference type="EMBL" id="CEP63832.1"/>
    </source>
</evidence>
<feature type="compositionally biased region" description="Low complexity" evidence="7">
    <location>
        <begin position="678"/>
        <end position="687"/>
    </location>
</feature>
<reference evidence="9 10" key="1">
    <citation type="submission" date="2014-12" db="EMBL/GenBank/DDBJ databases">
        <authorList>
            <person name="Neuveglise Cecile"/>
        </authorList>
    </citation>
    <scope>NUCLEOTIDE SEQUENCE [LARGE SCALE GENOMIC DNA]</scope>
    <source>
        <strain evidence="9 10">CBS 12615</strain>
    </source>
</reference>
<feature type="binding site" evidence="6">
    <location>
        <position position="73"/>
    </location>
    <ligand>
        <name>a 1,2-diacyl-sn-glycero-3-phospho-(1D-myo-inositol-3,4,5-trisphosphate)</name>
        <dbReference type="ChEBI" id="CHEBI:57836"/>
    </ligand>
</feature>
<keyword evidence="4 5" id="KW-0472">Membrane</keyword>
<dbReference type="InterPro" id="IPR009028">
    <property type="entry name" value="Coatomer/calthrin_app_sub_C"/>
</dbReference>
<keyword evidence="5" id="KW-0254">Endocytosis</keyword>
<dbReference type="Gene3D" id="1.25.10.10">
    <property type="entry name" value="Leucine-rich Repeat Variant"/>
    <property type="match status" value="1"/>
</dbReference>
<dbReference type="GeneID" id="34687353"/>
<evidence type="ECO:0000259" key="8">
    <source>
        <dbReference type="Pfam" id="PF01602"/>
    </source>
</evidence>
<dbReference type="Gene3D" id="2.60.40.1230">
    <property type="match status" value="1"/>
</dbReference>
<dbReference type="AlphaFoldDB" id="A0A0C7N116"/>
<dbReference type="Pfam" id="PF01602">
    <property type="entry name" value="Adaptin_N"/>
    <property type="match status" value="1"/>
</dbReference>
<gene>
    <name evidence="9" type="ORF">LALA0_S09e03510g</name>
</gene>
<keyword evidence="3 5" id="KW-0653">Protein transport</keyword>
<dbReference type="OrthoDB" id="28053at2759"/>
<organism evidence="9 10">
    <name type="scientific">Lachancea lanzarotensis</name>
    <dbReference type="NCBI Taxonomy" id="1245769"/>
    <lineage>
        <taxon>Eukaryota</taxon>
        <taxon>Fungi</taxon>
        <taxon>Dikarya</taxon>
        <taxon>Ascomycota</taxon>
        <taxon>Saccharomycotina</taxon>
        <taxon>Saccharomycetes</taxon>
        <taxon>Saccharomycetales</taxon>
        <taxon>Saccharomycetaceae</taxon>
        <taxon>Lachancea</taxon>
    </lineage>
</organism>
<dbReference type="PIRSF" id="PIRSF037091">
    <property type="entry name" value="AP2_complex_alpha"/>
    <property type="match status" value="1"/>
</dbReference>
<dbReference type="Proteomes" id="UP000054304">
    <property type="component" value="Unassembled WGS sequence"/>
</dbReference>
<evidence type="ECO:0000313" key="10">
    <source>
        <dbReference type="Proteomes" id="UP000054304"/>
    </source>
</evidence>